<name>A0A0W1AGV0_9GAMM</name>
<sequence length="65" mass="7573">MTLILDKLALLSDEGILLVMSILSKEQYFNKTFEQLLLYAIAQIITEQDQKGPQLFFQLSYIRFS</sequence>
<protein>
    <submittedName>
        <fullName evidence="1">Uncharacterized protein</fullName>
    </submittedName>
</protein>
<dbReference type="EMBL" id="LNZB01000031">
    <property type="protein sequence ID" value="KTD80432.1"/>
    <property type="molecule type" value="Genomic_DNA"/>
</dbReference>
<comment type="caution">
    <text evidence="1">The sequence shown here is derived from an EMBL/GenBank/DDBJ whole genome shotgun (WGS) entry which is preliminary data.</text>
</comment>
<evidence type="ECO:0000313" key="2">
    <source>
        <dbReference type="Proteomes" id="UP000054729"/>
    </source>
</evidence>
<reference evidence="1 2" key="1">
    <citation type="submission" date="2015-11" db="EMBL/GenBank/DDBJ databases">
        <title>Genomic analysis of 38 Legionella species identifies large and diverse effector repertoires.</title>
        <authorList>
            <person name="Burstein D."/>
            <person name="Amaro F."/>
            <person name="Zusman T."/>
            <person name="Lifshitz Z."/>
            <person name="Cohen O."/>
            <person name="Gilbert J.A."/>
            <person name="Pupko T."/>
            <person name="Shuman H.A."/>
            <person name="Segal G."/>
        </authorList>
    </citation>
    <scope>NUCLEOTIDE SEQUENCE [LARGE SCALE GENOMIC DNA]</scope>
    <source>
        <strain evidence="1 2">ATCC 51914</strain>
    </source>
</reference>
<keyword evidence="2" id="KW-1185">Reference proteome</keyword>
<organism evidence="1 2">
    <name type="scientific">Legionella waltersii</name>
    <dbReference type="NCBI Taxonomy" id="66969"/>
    <lineage>
        <taxon>Bacteria</taxon>
        <taxon>Pseudomonadati</taxon>
        <taxon>Pseudomonadota</taxon>
        <taxon>Gammaproteobacteria</taxon>
        <taxon>Legionellales</taxon>
        <taxon>Legionellaceae</taxon>
        <taxon>Legionella</taxon>
    </lineage>
</organism>
<dbReference type="AlphaFoldDB" id="A0A0W1AGV0"/>
<dbReference type="PATRIC" id="fig|66969.6.peg.1242"/>
<proteinExistence type="predicted"/>
<accession>A0A0W1AGV0</accession>
<dbReference type="Proteomes" id="UP000054729">
    <property type="component" value="Unassembled WGS sequence"/>
</dbReference>
<evidence type="ECO:0000313" key="1">
    <source>
        <dbReference type="EMBL" id="KTD80432.1"/>
    </source>
</evidence>
<gene>
    <name evidence="1" type="ORF">Lwal_1129</name>
</gene>
<dbReference type="STRING" id="66969.Lwal_1129"/>